<dbReference type="RefSeq" id="XP_056691559.1">
    <property type="nucleotide sequence ID" value="XM_056835581.1"/>
</dbReference>
<protein>
    <submittedName>
        <fullName evidence="3">Uncharacterized protein</fullName>
    </submittedName>
</protein>
<gene>
    <name evidence="3" type="primary">LOC130467133</name>
</gene>
<proteinExistence type="predicted"/>
<evidence type="ECO:0000313" key="2">
    <source>
        <dbReference type="Proteomes" id="UP000813463"/>
    </source>
</evidence>
<sequence>MGAEILNTEDDLRSHMPISTIWFSHRHKRLYNRLNNLGSRRNKRNEQRKGLKKNVRDNNYLIISSSPKKINIDPRLIDNNQSPTNDSNSKSNYFLASPVGIYAGSTFDISPSPRSLPLPSFSTRMIGIDGSATRDLRRLLGLD</sequence>
<dbReference type="InterPro" id="IPR028322">
    <property type="entry name" value="PNRC-like_rgn"/>
</dbReference>
<evidence type="ECO:0000313" key="3">
    <source>
        <dbReference type="RefSeq" id="XP_056691559.1"/>
    </source>
</evidence>
<feature type="region of interest" description="Disordered" evidence="1">
    <location>
        <begin position="72"/>
        <end position="91"/>
    </location>
</feature>
<dbReference type="PANTHER" id="PTHR33670">
    <property type="entry name" value="SPLICING FACTOR, PROLINE- AND GLUTAMINE-RICH-LIKE"/>
    <property type="match status" value="1"/>
</dbReference>
<reference evidence="2" key="1">
    <citation type="journal article" date="2021" name="Nat. Commun.">
        <title>Genomic analyses provide insights into spinach domestication and the genetic basis of agronomic traits.</title>
        <authorList>
            <person name="Cai X."/>
            <person name="Sun X."/>
            <person name="Xu C."/>
            <person name="Sun H."/>
            <person name="Wang X."/>
            <person name="Ge C."/>
            <person name="Zhang Z."/>
            <person name="Wang Q."/>
            <person name="Fei Z."/>
            <person name="Jiao C."/>
            <person name="Wang Q."/>
        </authorList>
    </citation>
    <scope>NUCLEOTIDE SEQUENCE [LARGE SCALE GENOMIC DNA]</scope>
    <source>
        <strain evidence="2">cv. Varoflay</strain>
    </source>
</reference>
<name>A0ABM3R7H6_SPIOL</name>
<dbReference type="PANTHER" id="PTHR33670:SF1">
    <property type="entry name" value="OS09G0416300 PROTEIN"/>
    <property type="match status" value="1"/>
</dbReference>
<feature type="compositionally biased region" description="Polar residues" evidence="1">
    <location>
        <begin position="78"/>
        <end position="91"/>
    </location>
</feature>
<accession>A0ABM3R7H6</accession>
<organism evidence="2 3">
    <name type="scientific">Spinacia oleracea</name>
    <name type="common">Spinach</name>
    <dbReference type="NCBI Taxonomy" id="3562"/>
    <lineage>
        <taxon>Eukaryota</taxon>
        <taxon>Viridiplantae</taxon>
        <taxon>Streptophyta</taxon>
        <taxon>Embryophyta</taxon>
        <taxon>Tracheophyta</taxon>
        <taxon>Spermatophyta</taxon>
        <taxon>Magnoliopsida</taxon>
        <taxon>eudicotyledons</taxon>
        <taxon>Gunneridae</taxon>
        <taxon>Pentapetalae</taxon>
        <taxon>Caryophyllales</taxon>
        <taxon>Chenopodiaceae</taxon>
        <taxon>Chenopodioideae</taxon>
        <taxon>Anserineae</taxon>
        <taxon>Spinacia</taxon>
    </lineage>
</organism>
<evidence type="ECO:0000256" key="1">
    <source>
        <dbReference type="SAM" id="MobiDB-lite"/>
    </source>
</evidence>
<dbReference type="Proteomes" id="UP000813463">
    <property type="component" value="Chromosome 2"/>
</dbReference>
<dbReference type="GeneID" id="130467133"/>
<dbReference type="Pfam" id="PF15365">
    <property type="entry name" value="PNRC"/>
    <property type="match status" value="1"/>
</dbReference>
<keyword evidence="2" id="KW-1185">Reference proteome</keyword>
<reference evidence="3" key="2">
    <citation type="submission" date="2025-08" db="UniProtKB">
        <authorList>
            <consortium name="RefSeq"/>
        </authorList>
    </citation>
    <scope>IDENTIFICATION</scope>
    <source>
        <tissue evidence="3">Leaf</tissue>
    </source>
</reference>